<dbReference type="GO" id="GO:0016757">
    <property type="term" value="F:glycosyltransferase activity"/>
    <property type="evidence" value="ECO:0007669"/>
    <property type="project" value="InterPro"/>
</dbReference>
<dbReference type="Proteomes" id="UP000256763">
    <property type="component" value="Unassembled WGS sequence"/>
</dbReference>
<reference evidence="3" key="1">
    <citation type="submission" date="2017-05" db="EMBL/GenBank/DDBJ databases">
        <authorList>
            <person name="Sharma S."/>
            <person name="Sidhu C."/>
            <person name="Pinnaka A.K."/>
        </authorList>
    </citation>
    <scope>NUCLEOTIDE SEQUENCE [LARGE SCALE GENOMIC DNA]</scope>
    <source>
        <strain evidence="3">AK93</strain>
    </source>
</reference>
<keyword evidence="3" id="KW-1185">Reference proteome</keyword>
<dbReference type="GO" id="GO:1901135">
    <property type="term" value="P:carbohydrate derivative metabolic process"/>
    <property type="evidence" value="ECO:0007669"/>
    <property type="project" value="UniProtKB-ARBA"/>
</dbReference>
<dbReference type="RefSeq" id="WP_116347673.1">
    <property type="nucleotide sequence ID" value="NZ_NFZV01000005.1"/>
</dbReference>
<proteinExistence type="predicted"/>
<protein>
    <recommendedName>
        <fullName evidence="1">Glycosyl transferase family 1 domain-containing protein</fullName>
    </recommendedName>
</protein>
<dbReference type="InterPro" id="IPR001296">
    <property type="entry name" value="Glyco_trans_1"/>
</dbReference>
<name>A0A3E0X0N7_9GAMM</name>
<dbReference type="Gene3D" id="3.40.50.2000">
    <property type="entry name" value="Glycogen Phosphorylase B"/>
    <property type="match status" value="2"/>
</dbReference>
<dbReference type="AlphaFoldDB" id="A0A3E0X0N7"/>
<sequence>MLLQNARVALAAQRERADLIWIRSSKGIAFGALGGRLAGRRLIWDVDFEPESKGIVRILHRLGLRLSSKVIYQYQAAAEEIFGKSTVVKTQSKHISIVPGIDSSRILSESGVSRPEEESQDAKQAFQVLLIGTVCDRKNQRLAIEILSVLKNEYGQKNVKLLCAGGVADEVYLRDIKAYIEEARLQSDVEFLGWRDDIVALMRSADLLILPSQNEGVPNCVQEAMLLSLPVMVSSVGGLPQVVTNDVTGWVIDSWCPRVWANKLNTVIQDSRLRNEVTRRANLHALENFSTDTWGKRYAHAVEAVNNGCEGAK</sequence>
<dbReference type="PANTHER" id="PTHR12526:SF637">
    <property type="entry name" value="GLYCOSYLTRANSFERASE EPSF-RELATED"/>
    <property type="match status" value="1"/>
</dbReference>
<dbReference type="SUPFAM" id="SSF53756">
    <property type="entry name" value="UDP-Glycosyltransferase/glycogen phosphorylase"/>
    <property type="match status" value="1"/>
</dbReference>
<evidence type="ECO:0000259" key="1">
    <source>
        <dbReference type="Pfam" id="PF00534"/>
    </source>
</evidence>
<dbReference type="Pfam" id="PF00534">
    <property type="entry name" value="Glycos_transf_1"/>
    <property type="match status" value="1"/>
</dbReference>
<comment type="caution">
    <text evidence="2">The sequence shown here is derived from an EMBL/GenBank/DDBJ whole genome shotgun (WGS) entry which is preliminary data.</text>
</comment>
<dbReference type="PANTHER" id="PTHR12526">
    <property type="entry name" value="GLYCOSYLTRANSFERASE"/>
    <property type="match status" value="1"/>
</dbReference>
<feature type="domain" description="Glycosyl transferase family 1" evidence="1">
    <location>
        <begin position="122"/>
        <end position="281"/>
    </location>
</feature>
<gene>
    <name evidence="2" type="ORF">CAL65_07740</name>
</gene>
<evidence type="ECO:0000313" key="2">
    <source>
        <dbReference type="EMBL" id="RFA37825.1"/>
    </source>
</evidence>
<accession>A0A3E0X0N7</accession>
<organism evidence="2 3">
    <name type="scientific">Alkalilimnicola ehrlichii</name>
    <dbReference type="NCBI Taxonomy" id="351052"/>
    <lineage>
        <taxon>Bacteria</taxon>
        <taxon>Pseudomonadati</taxon>
        <taxon>Pseudomonadota</taxon>
        <taxon>Gammaproteobacteria</taxon>
        <taxon>Chromatiales</taxon>
        <taxon>Ectothiorhodospiraceae</taxon>
        <taxon>Alkalilimnicola</taxon>
    </lineage>
</organism>
<evidence type="ECO:0000313" key="3">
    <source>
        <dbReference type="Proteomes" id="UP000256763"/>
    </source>
</evidence>
<dbReference type="EMBL" id="NFZW01000006">
    <property type="protein sequence ID" value="RFA37825.1"/>
    <property type="molecule type" value="Genomic_DNA"/>
</dbReference>